<protein>
    <submittedName>
        <fullName evidence="3">Acyl-CoA thioesterase</fullName>
    </submittedName>
</protein>
<dbReference type="PANTHER" id="PTHR31793">
    <property type="entry name" value="4-HYDROXYBENZOYL-COA THIOESTERASE FAMILY MEMBER"/>
    <property type="match status" value="1"/>
</dbReference>
<dbReference type="PANTHER" id="PTHR31793:SF27">
    <property type="entry name" value="NOVEL THIOESTERASE SUPERFAMILY DOMAIN AND SAPOSIN A-TYPE DOMAIN CONTAINING PROTEIN (0610012H03RIK)"/>
    <property type="match status" value="1"/>
</dbReference>
<organism evidence="3 4">
    <name type="scientific">Candidatus Kutchimonas denitrificans</name>
    <dbReference type="NCBI Taxonomy" id="3056748"/>
    <lineage>
        <taxon>Bacteria</taxon>
        <taxon>Pseudomonadati</taxon>
        <taxon>Gemmatimonadota</taxon>
        <taxon>Gemmatimonadia</taxon>
        <taxon>Candidatus Palauibacterales</taxon>
        <taxon>Candidatus Palauibacteraceae</taxon>
        <taxon>Candidatus Kutchimonas</taxon>
    </lineage>
</organism>
<dbReference type="CDD" id="cd00586">
    <property type="entry name" value="4HBT"/>
    <property type="match status" value="1"/>
</dbReference>
<dbReference type="AlphaFoldDB" id="A0AAE5CDG6"/>
<dbReference type="Pfam" id="PF13279">
    <property type="entry name" value="4HBT_2"/>
    <property type="match status" value="1"/>
</dbReference>
<comment type="caution">
    <text evidence="3">The sequence shown here is derived from an EMBL/GenBank/DDBJ whole genome shotgun (WGS) entry which is preliminary data.</text>
</comment>
<comment type="similarity">
    <text evidence="1">Belongs to the 4-hydroxybenzoyl-CoA thioesterase family.</text>
</comment>
<gene>
    <name evidence="3" type="ORF">GWO12_11595</name>
</gene>
<evidence type="ECO:0000313" key="4">
    <source>
        <dbReference type="Proteomes" id="UP000702544"/>
    </source>
</evidence>
<keyword evidence="2" id="KW-0378">Hydrolase</keyword>
<dbReference type="Gene3D" id="3.10.129.10">
    <property type="entry name" value="Hotdog Thioesterase"/>
    <property type="match status" value="1"/>
</dbReference>
<sequence length="148" mass="16770">MESRIEFRVRYAETDRMGVVYHANYLIWCEMGRTDLMRRLGTSYADLERRGIHLTVADARIRLRNSARYDDRIRVKTVVTRVRSRGVSFAYQVENLESGVDLASAETDLICVDGQGSTRKLPADVRALLTGEKPSSDGRNLETLSGVE</sequence>
<dbReference type="EMBL" id="JAACAK010000091">
    <property type="protein sequence ID" value="NIR75734.1"/>
    <property type="molecule type" value="Genomic_DNA"/>
</dbReference>
<dbReference type="PIRSF" id="PIRSF003230">
    <property type="entry name" value="YbgC"/>
    <property type="match status" value="1"/>
</dbReference>
<dbReference type="InterPro" id="IPR006684">
    <property type="entry name" value="YbgC/YbaW"/>
</dbReference>
<dbReference type="InterPro" id="IPR029069">
    <property type="entry name" value="HotDog_dom_sf"/>
</dbReference>
<dbReference type="Proteomes" id="UP000702544">
    <property type="component" value="Unassembled WGS sequence"/>
</dbReference>
<dbReference type="InterPro" id="IPR008272">
    <property type="entry name" value="HB-CoA_thioesterase_AS"/>
</dbReference>
<evidence type="ECO:0000256" key="1">
    <source>
        <dbReference type="ARBA" id="ARBA00005953"/>
    </source>
</evidence>
<dbReference type="GO" id="GO:0047617">
    <property type="term" value="F:fatty acyl-CoA hydrolase activity"/>
    <property type="evidence" value="ECO:0007669"/>
    <property type="project" value="TreeGrafter"/>
</dbReference>
<evidence type="ECO:0000313" key="3">
    <source>
        <dbReference type="EMBL" id="NIR75734.1"/>
    </source>
</evidence>
<accession>A0AAE5CDG6</accession>
<reference evidence="3 4" key="1">
    <citation type="submission" date="2020-01" db="EMBL/GenBank/DDBJ databases">
        <title>Genomes assembled from Gulf of Kutch pelagic sediment metagenomes.</title>
        <authorList>
            <person name="Chandrashekar M."/>
            <person name="Mahajan M.S."/>
            <person name="Dave K.J."/>
            <person name="Vatsa P."/>
            <person name="Nathani N.M."/>
        </authorList>
    </citation>
    <scope>NUCLEOTIDE SEQUENCE [LARGE SCALE GENOMIC DNA]</scope>
    <source>
        <strain evidence="3">KS3-K002</strain>
    </source>
</reference>
<dbReference type="InterPro" id="IPR050563">
    <property type="entry name" value="4-hydroxybenzoyl-CoA_TE"/>
</dbReference>
<dbReference type="SUPFAM" id="SSF54637">
    <property type="entry name" value="Thioesterase/thiol ester dehydrase-isomerase"/>
    <property type="match status" value="1"/>
</dbReference>
<dbReference type="NCBIfam" id="TIGR00051">
    <property type="entry name" value="YbgC/FadM family acyl-CoA thioesterase"/>
    <property type="match status" value="1"/>
</dbReference>
<name>A0AAE5CDG6_9BACT</name>
<evidence type="ECO:0000256" key="2">
    <source>
        <dbReference type="ARBA" id="ARBA00022801"/>
    </source>
</evidence>
<proteinExistence type="inferred from homology"/>
<dbReference type="PROSITE" id="PS01328">
    <property type="entry name" value="4HBCOA_THIOESTERASE"/>
    <property type="match status" value="1"/>
</dbReference>